<proteinExistence type="predicted"/>
<dbReference type="EMBL" id="QJKF01000001">
    <property type="protein sequence ID" value="PXX71640.1"/>
    <property type="molecule type" value="Genomic_DNA"/>
</dbReference>
<feature type="compositionally biased region" description="Basic and acidic residues" evidence="1">
    <location>
        <begin position="22"/>
        <end position="43"/>
    </location>
</feature>
<accession>A0A318KPR0</accession>
<keyword evidence="3" id="KW-1185">Reference proteome</keyword>
<evidence type="ECO:0000256" key="1">
    <source>
        <dbReference type="SAM" id="MobiDB-lite"/>
    </source>
</evidence>
<reference evidence="2 3" key="1">
    <citation type="submission" date="2018-05" db="EMBL/GenBank/DDBJ databases">
        <title>Genomic Encyclopedia of Type Strains, Phase IV (KMG-IV): sequencing the most valuable type-strain genomes for metagenomic binning, comparative biology and taxonomic classification.</title>
        <authorList>
            <person name="Goeker M."/>
        </authorList>
    </citation>
    <scope>NUCLEOTIDE SEQUENCE [LARGE SCALE GENOMIC DNA]</scope>
    <source>
        <strain evidence="2 3">DSM 44704</strain>
    </source>
</reference>
<feature type="compositionally biased region" description="Polar residues" evidence="1">
    <location>
        <begin position="55"/>
        <end position="70"/>
    </location>
</feature>
<feature type="region of interest" description="Disordered" evidence="1">
    <location>
        <begin position="1"/>
        <end position="71"/>
    </location>
</feature>
<protein>
    <submittedName>
        <fullName evidence="2">Uncharacterized protein</fullName>
    </submittedName>
</protein>
<dbReference type="Proteomes" id="UP000247569">
    <property type="component" value="Unassembled WGS sequence"/>
</dbReference>
<organism evidence="2 3">
    <name type="scientific">Nocardia tenerifensis</name>
    <dbReference type="NCBI Taxonomy" id="228006"/>
    <lineage>
        <taxon>Bacteria</taxon>
        <taxon>Bacillati</taxon>
        <taxon>Actinomycetota</taxon>
        <taxon>Actinomycetes</taxon>
        <taxon>Mycobacteriales</taxon>
        <taxon>Nocardiaceae</taxon>
        <taxon>Nocardia</taxon>
    </lineage>
</organism>
<sequence>MIEREADLDLTQEDPSATSDIVHSEDDDHRIPQPRGPDHREHAAPLAESAAPSSDTGETATATDYPTTSRVDLANHLEQRRLDAIREVCAKYAIEDPEKVATVKGAHQLVSDYHAPFVVDRLLDILDHCRADVAAHPGTKVVFLGRDGDSLALAARELDPEFYDKHCTSVTLSRCLADCSVQDMENLGKSFPELKGFRTAAGDVDPGDVDGARARQIEYLESRKVPVGTPGARIILIDTSFRGTVQNLLAATHSSADFHGKYLFYSESEGDPHASQKTGFALHRRLDGTDIDPRAATEQPTAVGPTPLSIFAEKDSVLALEQILRGSLSKAVRIVDGTPEQHLESPPLNQINPLEVADRYRDDQVRLAVMDINQLAVADYAAAMAALRRDGGSWRAEMGAKAEEFVNQVGSWCRRDSDIDPALAEFLGSFVRREDKELVAELHGLIEERHLDSDVQWQAYQDCGSLAEKSAYVDNVRKDTPASGGASHG</sequence>
<feature type="compositionally biased region" description="Low complexity" evidence="1">
    <location>
        <begin position="44"/>
        <end position="54"/>
    </location>
</feature>
<name>A0A318KPR0_9NOCA</name>
<evidence type="ECO:0000313" key="3">
    <source>
        <dbReference type="Proteomes" id="UP000247569"/>
    </source>
</evidence>
<comment type="caution">
    <text evidence="2">The sequence shown here is derived from an EMBL/GenBank/DDBJ whole genome shotgun (WGS) entry which is preliminary data.</text>
</comment>
<dbReference type="AlphaFoldDB" id="A0A318KPR0"/>
<evidence type="ECO:0000313" key="2">
    <source>
        <dbReference type="EMBL" id="PXX71640.1"/>
    </source>
</evidence>
<gene>
    <name evidence="2" type="ORF">DFR70_1011074</name>
</gene>